<dbReference type="RefSeq" id="WP_009601586.1">
    <property type="nucleotide sequence ID" value="NZ_AEIU01000075.1"/>
</dbReference>
<proteinExistence type="predicted"/>
<comment type="caution">
    <text evidence="1">The sequence shown here is derived from an EMBL/GenBank/DDBJ whole genome shotgun (WGS) entry which is preliminary data.</text>
</comment>
<gene>
    <name evidence="1" type="ORF">VIBC2010_11619</name>
</gene>
<dbReference type="AlphaFoldDB" id="E3BKL7"/>
<evidence type="ECO:0000313" key="1">
    <source>
        <dbReference type="EMBL" id="EFP96211.1"/>
    </source>
</evidence>
<accession>E3BKL7</accession>
<name>E3BKL7_9VIBR</name>
<organism evidence="1 2">
    <name type="scientific">Vibrio caribbeanicus ATCC BAA-2122</name>
    <dbReference type="NCBI Taxonomy" id="796620"/>
    <lineage>
        <taxon>Bacteria</taxon>
        <taxon>Pseudomonadati</taxon>
        <taxon>Pseudomonadota</taxon>
        <taxon>Gammaproteobacteria</taxon>
        <taxon>Vibrionales</taxon>
        <taxon>Vibrionaceae</taxon>
        <taxon>Vibrio</taxon>
    </lineage>
</organism>
<dbReference type="Proteomes" id="UP000002943">
    <property type="component" value="Unassembled WGS sequence"/>
</dbReference>
<evidence type="ECO:0000313" key="2">
    <source>
        <dbReference type="Proteomes" id="UP000002943"/>
    </source>
</evidence>
<reference evidence="1 2" key="1">
    <citation type="journal article" date="2012" name="Int. J. Syst. Evol. Microbiol.">
        <title>Vibrio caribbeanicus sp. nov., isolated from the marine sponge Scleritoderma cyanea.</title>
        <authorList>
            <person name="Hoffmann M."/>
            <person name="Monday S.R."/>
            <person name="Allard M.W."/>
            <person name="Strain E.A."/>
            <person name="Whittaker P."/>
            <person name="Naum M."/>
            <person name="McCarthy P.J."/>
            <person name="Lopez J.V."/>
            <person name="Fischer M."/>
            <person name="Brown E.W."/>
        </authorList>
    </citation>
    <scope>NUCLEOTIDE SEQUENCE [LARGE SCALE GENOMIC DNA]</scope>
    <source>
        <strain evidence="1 2">ATCC BAA-2122</strain>
    </source>
</reference>
<keyword evidence="2" id="KW-1185">Reference proteome</keyword>
<dbReference type="EMBL" id="AEIU01000075">
    <property type="protein sequence ID" value="EFP96211.1"/>
    <property type="molecule type" value="Genomic_DNA"/>
</dbReference>
<protein>
    <submittedName>
        <fullName evidence="1">Uncharacterized protein</fullName>
    </submittedName>
</protein>
<sequence>MDLELTTDKYKHFLIEFRKADIQNAASKSETTVNVAGASYHFRAPNFQLVAYTTNNQRFDLTDYNHVDVPKSVDFGKLSNALSLGGNGQTRMNGNLSTVVAFTSEAARSKVVEHAFIKVLLNQTIMLSDYEVLFKAYNQPARFNGFLNQDNTYNSTWRALRKEDYLHFFNSQEYTGSFEKIQSEIVNL</sequence>
<dbReference type="OrthoDB" id="5957652at2"/>